<evidence type="ECO:0000256" key="5">
    <source>
        <dbReference type="ARBA" id="ARBA00022643"/>
    </source>
</evidence>
<sequence length="690" mass="75078">MEERTSPAAPTDMPPTSAGKPDPLLRPLQLGQLTLRNRIMSTSHETALDEGGHPLEAYQRYHEEKAKGGLALTMFGGSARISADTSWGGTQLDVSSDAIIPVFRAFSDRIHRHGAALMCQISHVGRRANATAGAWLPALGPSHSREDYNRSFAHEMDSHDIARIVRDFGHAARRAREGGLDGIETMTGGHLIGQFLSPMVNRRTDEFGGSLENRMRFLRMVYEEIRREVGSNYPVGIRYTIDEDHKDGLSFAEAVTVANRLEREGLVDFFNCIFGRFDTRLNLLVYNIPDMTAASAPWLRQVGTFKAETSLPVFHAAKIADVATARYAIDAGLVDMVGMTRAHMADPQIVNKLRSGRQDQIRPCVGASHCLYRPVHCIHNPATGRETWLPQVMGRSADAGRKAVVVGGGPAGVEAARVLAERGHYVVLLEAADRLGGQLVLAAKARLRRDLIGIVDWRVAELERLGVDVRLNVYAEALDVLAGAPDLVLVATGGIPDFGSVGGSELCLSVFDALGNPAQVADDVLIYDATGRHPAPSAAAEIAATGRTVTFVARDASIAPEMEHHSSITYRKALAGHDVRVLLEYELVSVHAREGWREVVLRHLLTGQERRESHAQVIVEHGTVPVNDLFDELRPLSANDGITEIESLIGPAPLRPRPASGFELHRIGDAVSSRSVHAAMLDALRLGVQF</sequence>
<dbReference type="InterPro" id="IPR013785">
    <property type="entry name" value="Aldolase_TIM"/>
</dbReference>
<feature type="region of interest" description="Disordered" evidence="10">
    <location>
        <begin position="1"/>
        <end position="25"/>
    </location>
</feature>
<keyword evidence="9" id="KW-0411">Iron-sulfur</keyword>
<organism evidence="12">
    <name type="scientific">Sinorhizobium medicae</name>
    <dbReference type="NCBI Taxonomy" id="110321"/>
    <lineage>
        <taxon>Bacteria</taxon>
        <taxon>Pseudomonadati</taxon>
        <taxon>Pseudomonadota</taxon>
        <taxon>Alphaproteobacteria</taxon>
        <taxon>Hyphomicrobiales</taxon>
        <taxon>Rhizobiaceae</taxon>
        <taxon>Sinorhizobium/Ensifer group</taxon>
        <taxon>Sinorhizobium</taxon>
    </lineage>
</organism>
<dbReference type="Pfam" id="PF12831">
    <property type="entry name" value="FAD_oxidored"/>
    <property type="match status" value="1"/>
</dbReference>
<keyword evidence="12" id="KW-0808">Transferase</keyword>
<dbReference type="RefSeq" id="WP_180162356.1">
    <property type="nucleotide sequence ID" value="NZ_CABFNB010000163.1"/>
</dbReference>
<evidence type="ECO:0000256" key="7">
    <source>
        <dbReference type="ARBA" id="ARBA00023002"/>
    </source>
</evidence>
<evidence type="ECO:0000259" key="11">
    <source>
        <dbReference type="Pfam" id="PF00724"/>
    </source>
</evidence>
<evidence type="ECO:0000256" key="6">
    <source>
        <dbReference type="ARBA" id="ARBA00022723"/>
    </source>
</evidence>
<dbReference type="GO" id="GO:0008168">
    <property type="term" value="F:methyltransferase activity"/>
    <property type="evidence" value="ECO:0007669"/>
    <property type="project" value="UniProtKB-KW"/>
</dbReference>
<dbReference type="EMBL" id="CABFNB010000163">
    <property type="protein sequence ID" value="VTZ65901.1"/>
    <property type="molecule type" value="Genomic_DNA"/>
</dbReference>
<dbReference type="SUPFAM" id="SSF51395">
    <property type="entry name" value="FMN-linked oxidoreductases"/>
    <property type="match status" value="1"/>
</dbReference>
<protein>
    <submittedName>
        <fullName evidence="12">Putative N-methylproline demethylase</fullName>
        <ecNumber evidence="12">1.-.-.-</ecNumber>
    </submittedName>
</protein>
<comment type="cofactor">
    <cofactor evidence="1">
        <name>FMN</name>
        <dbReference type="ChEBI" id="CHEBI:58210"/>
    </cofactor>
</comment>
<dbReference type="InterPro" id="IPR001155">
    <property type="entry name" value="OxRdtase_FMN_N"/>
</dbReference>
<evidence type="ECO:0000256" key="8">
    <source>
        <dbReference type="ARBA" id="ARBA00023004"/>
    </source>
</evidence>
<proteinExistence type="inferred from homology"/>
<dbReference type="InterPro" id="IPR036188">
    <property type="entry name" value="FAD/NAD-bd_sf"/>
</dbReference>
<keyword evidence="12" id="KW-0489">Methyltransferase</keyword>
<keyword evidence="5" id="KW-0288">FMN</keyword>
<dbReference type="PRINTS" id="PR00411">
    <property type="entry name" value="PNDRDTASEI"/>
</dbReference>
<dbReference type="CDD" id="cd04734">
    <property type="entry name" value="OYE_like_3_FMN"/>
    <property type="match status" value="1"/>
</dbReference>
<keyword evidence="8" id="KW-0408">Iron</keyword>
<dbReference type="InterPro" id="IPR051793">
    <property type="entry name" value="NADH:flavin_oxidoreductase"/>
</dbReference>
<dbReference type="GO" id="GO:0046872">
    <property type="term" value="F:metal ion binding"/>
    <property type="evidence" value="ECO:0007669"/>
    <property type="project" value="UniProtKB-KW"/>
</dbReference>
<dbReference type="AlphaFoldDB" id="A0A508X8J8"/>
<dbReference type="GO" id="GO:0051536">
    <property type="term" value="F:iron-sulfur cluster binding"/>
    <property type="evidence" value="ECO:0007669"/>
    <property type="project" value="UniProtKB-KW"/>
</dbReference>
<dbReference type="EC" id="1.-.-.-" evidence="12"/>
<dbReference type="PANTHER" id="PTHR42917">
    <property type="entry name" value="2,4-DIENOYL-COA REDUCTASE"/>
    <property type="match status" value="1"/>
</dbReference>
<dbReference type="SUPFAM" id="SSF51905">
    <property type="entry name" value="FAD/NAD(P)-binding domain"/>
    <property type="match status" value="1"/>
</dbReference>
<dbReference type="GO" id="GO:0008670">
    <property type="term" value="F:2,4-dienoyl-CoA reductase (NADPH) activity"/>
    <property type="evidence" value="ECO:0007669"/>
    <property type="project" value="TreeGrafter"/>
</dbReference>
<dbReference type="Gene3D" id="3.50.50.60">
    <property type="entry name" value="FAD/NAD(P)-binding domain"/>
    <property type="match status" value="1"/>
</dbReference>
<dbReference type="Pfam" id="PF00724">
    <property type="entry name" value="Oxidored_FMN"/>
    <property type="match status" value="1"/>
</dbReference>
<evidence type="ECO:0000256" key="3">
    <source>
        <dbReference type="ARBA" id="ARBA00011048"/>
    </source>
</evidence>
<reference evidence="12" key="1">
    <citation type="submission" date="2019-06" db="EMBL/GenBank/DDBJ databases">
        <authorList>
            <person name="Le Quere A."/>
            <person name="Colella S."/>
        </authorList>
    </citation>
    <scope>NUCLEOTIDE SEQUENCE</scope>
    <source>
        <strain evidence="12">EmedicaeMD41</strain>
    </source>
</reference>
<dbReference type="Proteomes" id="UP000507954">
    <property type="component" value="Unassembled WGS sequence"/>
</dbReference>
<dbReference type="Gene3D" id="3.40.50.720">
    <property type="entry name" value="NAD(P)-binding Rossmann-like Domain"/>
    <property type="match status" value="1"/>
</dbReference>
<evidence type="ECO:0000256" key="2">
    <source>
        <dbReference type="ARBA" id="ARBA00001966"/>
    </source>
</evidence>
<gene>
    <name evidence="12" type="primary">stcD</name>
    <name evidence="12" type="ORF">EMEDMD4_910118</name>
</gene>
<accession>A0A508X8J8</accession>
<feature type="domain" description="NADH:flavin oxidoreductase/NADH oxidase N-terminal" evidence="11">
    <location>
        <begin position="24"/>
        <end position="360"/>
    </location>
</feature>
<evidence type="ECO:0000313" key="12">
    <source>
        <dbReference type="EMBL" id="VTZ65901.1"/>
    </source>
</evidence>
<dbReference type="GO" id="GO:0032259">
    <property type="term" value="P:methylation"/>
    <property type="evidence" value="ECO:0007669"/>
    <property type="project" value="UniProtKB-KW"/>
</dbReference>
<comment type="cofactor">
    <cofactor evidence="2">
        <name>[4Fe-4S] cluster</name>
        <dbReference type="ChEBI" id="CHEBI:49883"/>
    </cofactor>
</comment>
<keyword evidence="7 12" id="KW-0560">Oxidoreductase</keyword>
<dbReference type="GO" id="GO:0010181">
    <property type="term" value="F:FMN binding"/>
    <property type="evidence" value="ECO:0007669"/>
    <property type="project" value="InterPro"/>
</dbReference>
<evidence type="ECO:0000256" key="4">
    <source>
        <dbReference type="ARBA" id="ARBA00022630"/>
    </source>
</evidence>
<keyword evidence="4" id="KW-0285">Flavoprotein</keyword>
<dbReference type="Gene3D" id="3.20.20.70">
    <property type="entry name" value="Aldolase class I"/>
    <property type="match status" value="1"/>
</dbReference>
<name>A0A508X8J8_9HYPH</name>
<comment type="similarity">
    <text evidence="3">In the N-terminal section; belongs to the NADH:flavin oxidoreductase/NADH oxidase family.</text>
</comment>
<keyword evidence="6" id="KW-0479">Metal-binding</keyword>
<evidence type="ECO:0000256" key="10">
    <source>
        <dbReference type="SAM" id="MobiDB-lite"/>
    </source>
</evidence>
<dbReference type="PANTHER" id="PTHR42917:SF2">
    <property type="entry name" value="2,4-DIENOYL-COA REDUCTASE [(2E)-ENOYL-COA-PRODUCING]"/>
    <property type="match status" value="1"/>
</dbReference>
<dbReference type="GO" id="GO:0033543">
    <property type="term" value="P:fatty acid beta-oxidation, unsaturated, even number, reductase/isomerase pathway"/>
    <property type="evidence" value="ECO:0007669"/>
    <property type="project" value="TreeGrafter"/>
</dbReference>
<evidence type="ECO:0000256" key="9">
    <source>
        <dbReference type="ARBA" id="ARBA00023014"/>
    </source>
</evidence>
<evidence type="ECO:0000256" key="1">
    <source>
        <dbReference type="ARBA" id="ARBA00001917"/>
    </source>
</evidence>